<dbReference type="Proteomes" id="UP000052012">
    <property type="component" value="Unassembled WGS sequence"/>
</dbReference>
<reference evidence="1 2" key="1">
    <citation type="journal article" date="2015" name="Genome Announc.">
        <title>Expanding the biotechnology potential of lactobacilli through comparative genomics of 213 strains and associated genera.</title>
        <authorList>
            <person name="Sun Z."/>
            <person name="Harris H.M."/>
            <person name="McCann A."/>
            <person name="Guo C."/>
            <person name="Argimon S."/>
            <person name="Zhang W."/>
            <person name="Yang X."/>
            <person name="Jeffery I.B."/>
            <person name="Cooney J.C."/>
            <person name="Kagawa T.F."/>
            <person name="Liu W."/>
            <person name="Song Y."/>
            <person name="Salvetti E."/>
            <person name="Wrobel A."/>
            <person name="Rasinkangas P."/>
            <person name="Parkhill J."/>
            <person name="Rea M.C."/>
            <person name="O'Sullivan O."/>
            <person name="Ritari J."/>
            <person name="Douillard F.P."/>
            <person name="Paul Ross R."/>
            <person name="Yang R."/>
            <person name="Briner A.E."/>
            <person name="Felis G.E."/>
            <person name="de Vos W.M."/>
            <person name="Barrangou R."/>
            <person name="Klaenhammer T.R."/>
            <person name="Caufield P.W."/>
            <person name="Cui Y."/>
            <person name="Zhang H."/>
            <person name="O'Toole P.W."/>
        </authorList>
    </citation>
    <scope>NUCLEOTIDE SEQUENCE [LARGE SCALE GENOMIC DNA]</scope>
    <source>
        <strain evidence="1 2">DSM 23829</strain>
    </source>
</reference>
<evidence type="ECO:0000313" key="1">
    <source>
        <dbReference type="EMBL" id="KRM69241.1"/>
    </source>
</evidence>
<proteinExistence type="predicted"/>
<keyword evidence="2" id="KW-1185">Reference proteome</keyword>
<dbReference type="PATRIC" id="fig|1423781.4.peg.304"/>
<protein>
    <submittedName>
        <fullName evidence="1">Uncharacterized protein</fullName>
    </submittedName>
</protein>
<dbReference type="EMBL" id="AYYQ01000006">
    <property type="protein sequence ID" value="KRM69241.1"/>
    <property type="molecule type" value="Genomic_DNA"/>
</dbReference>
<gene>
    <name evidence="1" type="ORF">FD06_GL000300</name>
</gene>
<sequence length="151" mass="17344">MKNNPILQAVYQLEYQEGSLKNVSSDDPRVKRIAEMVKNAEVNENTAKVAELLDLGYRVKDIAKYMNLNPTSVSRIIRVNKLVVRYIVIEDTCTRHKKIFKGFKDLSEALENLGVEFTHRQLSNALSSSKLIQGRYKMYRVKKINRIKVGG</sequence>
<evidence type="ECO:0000313" key="2">
    <source>
        <dbReference type="Proteomes" id="UP000052012"/>
    </source>
</evidence>
<organism evidence="1 2">
    <name type="scientific">Apilactobacillus ozensis DSM 23829 = JCM 17196</name>
    <dbReference type="NCBI Taxonomy" id="1423781"/>
    <lineage>
        <taxon>Bacteria</taxon>
        <taxon>Bacillati</taxon>
        <taxon>Bacillota</taxon>
        <taxon>Bacilli</taxon>
        <taxon>Lactobacillales</taxon>
        <taxon>Lactobacillaceae</taxon>
        <taxon>Apilactobacillus</taxon>
    </lineage>
</organism>
<dbReference type="AlphaFoldDB" id="A0A0R2AZV4"/>
<dbReference type="STRING" id="1423781.FD06_GL000300"/>
<name>A0A0R2AZV4_9LACO</name>
<comment type="caution">
    <text evidence="1">The sequence shown here is derived from an EMBL/GenBank/DDBJ whole genome shotgun (WGS) entry which is preliminary data.</text>
</comment>
<accession>A0A0R2AZV4</accession>
<dbReference type="RefSeq" id="WP_054657813.1">
    <property type="nucleotide sequence ID" value="NZ_AYYQ01000006.1"/>
</dbReference>